<dbReference type="RefSeq" id="WP_339967339.1">
    <property type="nucleotide sequence ID" value="NZ_JBBHJY010000005.1"/>
</dbReference>
<proteinExistence type="predicted"/>
<reference evidence="2 3" key="1">
    <citation type="submission" date="2024-03" db="EMBL/GenBank/DDBJ databases">
        <authorList>
            <person name="Jo J.-H."/>
        </authorList>
    </citation>
    <scope>NUCLEOTIDE SEQUENCE [LARGE SCALE GENOMIC DNA]</scope>
    <source>
        <strain evidence="2 3">AS3R-12</strain>
    </source>
</reference>
<evidence type="ECO:0008006" key="4">
    <source>
        <dbReference type="Google" id="ProtNLM"/>
    </source>
</evidence>
<comment type="caution">
    <text evidence="2">The sequence shown here is derived from an EMBL/GenBank/DDBJ whole genome shotgun (WGS) entry which is preliminary data.</text>
</comment>
<feature type="compositionally biased region" description="Polar residues" evidence="1">
    <location>
        <begin position="124"/>
        <end position="133"/>
    </location>
</feature>
<accession>A0ABU8S9H1</accession>
<evidence type="ECO:0000313" key="2">
    <source>
        <dbReference type="EMBL" id="MEJ6010602.1"/>
    </source>
</evidence>
<evidence type="ECO:0000256" key="1">
    <source>
        <dbReference type="SAM" id="MobiDB-lite"/>
    </source>
</evidence>
<gene>
    <name evidence="2" type="ORF">WG900_11815</name>
</gene>
<name>A0ABU8S9H1_9SPHN</name>
<dbReference type="Proteomes" id="UP001379235">
    <property type="component" value="Unassembled WGS sequence"/>
</dbReference>
<protein>
    <recommendedName>
        <fullName evidence="4">DUF4235 domain-containing protein</fullName>
    </recommendedName>
</protein>
<dbReference type="EMBL" id="JBBHJY010000005">
    <property type="protein sequence ID" value="MEJ6010602.1"/>
    <property type="molecule type" value="Genomic_DNA"/>
</dbReference>
<evidence type="ECO:0000313" key="3">
    <source>
        <dbReference type="Proteomes" id="UP001379235"/>
    </source>
</evidence>
<organism evidence="2 3">
    <name type="scientific">Novosphingobium aquae</name>
    <dbReference type="NCBI Taxonomy" id="3133435"/>
    <lineage>
        <taxon>Bacteria</taxon>
        <taxon>Pseudomonadati</taxon>
        <taxon>Pseudomonadota</taxon>
        <taxon>Alphaproteobacteria</taxon>
        <taxon>Sphingomonadales</taxon>
        <taxon>Sphingomonadaceae</taxon>
        <taxon>Novosphingobium</taxon>
    </lineage>
</organism>
<keyword evidence="3" id="KW-1185">Reference proteome</keyword>
<sequence>MARKRAKAEEKLSEVVDQGGLSPNPMTNLLITDVLLRGGGRLLKNVVERTVLGASFTPGKAKKIVKGRSMAQTLVGTALARIATKSVPGAIVVGGGMLAKALYERRRKVASAQKGEEQAVEQAANASESGETS</sequence>
<feature type="region of interest" description="Disordered" evidence="1">
    <location>
        <begin position="113"/>
        <end position="133"/>
    </location>
</feature>